<evidence type="ECO:0000313" key="2">
    <source>
        <dbReference type="EMBL" id="MBY26408.1"/>
    </source>
</evidence>
<keyword evidence="1" id="KW-0812">Transmembrane</keyword>
<protein>
    <submittedName>
        <fullName evidence="2">Uncharacterized protein</fullName>
    </submittedName>
</protein>
<sequence>MREERVDYKQSNHKNDKNLDIINNIIFVIITSVTSLLTCLHFKIYYKLLLCSILTIHIMKLIFIIFTDYFIFTLLRIISPDAYEKTCVQESTNTNFVSPNRHRAEIRTRVIQTDIFWRDIRV</sequence>
<gene>
    <name evidence="2" type="ORF">g.80098</name>
</gene>
<dbReference type="EMBL" id="GGMR01013789">
    <property type="protein sequence ID" value="MBY26408.1"/>
    <property type="molecule type" value="Transcribed_RNA"/>
</dbReference>
<name>A0A2S2PB48_SCHGA</name>
<proteinExistence type="predicted"/>
<accession>A0A2S2PB48</accession>
<evidence type="ECO:0000256" key="1">
    <source>
        <dbReference type="SAM" id="Phobius"/>
    </source>
</evidence>
<reference evidence="2" key="1">
    <citation type="submission" date="2018-04" db="EMBL/GenBank/DDBJ databases">
        <title>Transcriptome of Schizaphis graminum biotype I.</title>
        <authorList>
            <person name="Scully E.D."/>
            <person name="Geib S.M."/>
            <person name="Palmer N.A."/>
            <person name="Koch K."/>
            <person name="Bradshaw J."/>
            <person name="Heng-Moss T."/>
            <person name="Sarath G."/>
        </authorList>
    </citation>
    <scope>NUCLEOTIDE SEQUENCE</scope>
</reference>
<feature type="transmembrane region" description="Helical" evidence="1">
    <location>
        <begin position="52"/>
        <end position="75"/>
    </location>
</feature>
<keyword evidence="1" id="KW-1133">Transmembrane helix</keyword>
<feature type="transmembrane region" description="Helical" evidence="1">
    <location>
        <begin position="21"/>
        <end position="46"/>
    </location>
</feature>
<keyword evidence="1" id="KW-0472">Membrane</keyword>
<dbReference type="AlphaFoldDB" id="A0A2S2PB48"/>
<organism evidence="2">
    <name type="scientific">Schizaphis graminum</name>
    <name type="common">Green bug aphid</name>
    <dbReference type="NCBI Taxonomy" id="13262"/>
    <lineage>
        <taxon>Eukaryota</taxon>
        <taxon>Metazoa</taxon>
        <taxon>Ecdysozoa</taxon>
        <taxon>Arthropoda</taxon>
        <taxon>Hexapoda</taxon>
        <taxon>Insecta</taxon>
        <taxon>Pterygota</taxon>
        <taxon>Neoptera</taxon>
        <taxon>Paraneoptera</taxon>
        <taxon>Hemiptera</taxon>
        <taxon>Sternorrhyncha</taxon>
        <taxon>Aphidomorpha</taxon>
        <taxon>Aphidoidea</taxon>
        <taxon>Aphididae</taxon>
        <taxon>Aphidini</taxon>
        <taxon>Schizaphis</taxon>
    </lineage>
</organism>